<evidence type="ECO:0000256" key="7">
    <source>
        <dbReference type="SAM" id="Phobius"/>
    </source>
</evidence>
<dbReference type="Pfam" id="PF00005">
    <property type="entry name" value="ABC_tran"/>
    <property type="match status" value="1"/>
</dbReference>
<keyword evidence="4 10" id="KW-0067">ATP-binding</keyword>
<feature type="domain" description="ABC transmembrane type-1" evidence="9">
    <location>
        <begin position="29"/>
        <end position="304"/>
    </location>
</feature>
<feature type="transmembrane region" description="Helical" evidence="7">
    <location>
        <begin position="59"/>
        <end position="79"/>
    </location>
</feature>
<name>A0ABS9EGE0_9FLAO</name>
<feature type="domain" description="ABC transporter" evidence="8">
    <location>
        <begin position="337"/>
        <end position="553"/>
    </location>
</feature>
<comment type="subcellular location">
    <subcellularLocation>
        <location evidence="1">Cell membrane</location>
        <topology evidence="1">Multi-pass membrane protein</topology>
    </subcellularLocation>
</comment>
<dbReference type="Gene3D" id="3.40.50.300">
    <property type="entry name" value="P-loop containing nucleotide triphosphate hydrolases"/>
    <property type="match status" value="1"/>
</dbReference>
<dbReference type="GO" id="GO:0005524">
    <property type="term" value="F:ATP binding"/>
    <property type="evidence" value="ECO:0007669"/>
    <property type="project" value="UniProtKB-KW"/>
</dbReference>
<evidence type="ECO:0000256" key="1">
    <source>
        <dbReference type="ARBA" id="ARBA00004651"/>
    </source>
</evidence>
<feature type="transmembrane region" description="Helical" evidence="7">
    <location>
        <begin position="160"/>
        <end position="176"/>
    </location>
</feature>
<accession>A0ABS9EGE0</accession>
<dbReference type="PANTHER" id="PTHR43394">
    <property type="entry name" value="ATP-DEPENDENT PERMEASE MDL1, MITOCHONDRIAL"/>
    <property type="match status" value="1"/>
</dbReference>
<dbReference type="InterPro" id="IPR027417">
    <property type="entry name" value="P-loop_NTPase"/>
</dbReference>
<feature type="transmembrane region" description="Helical" evidence="7">
    <location>
        <begin position="250"/>
        <end position="269"/>
    </location>
</feature>
<gene>
    <name evidence="10" type="ORF">L1I30_09640</name>
</gene>
<dbReference type="EMBL" id="JAKGTH010000009">
    <property type="protein sequence ID" value="MCF4101927.1"/>
    <property type="molecule type" value="Genomic_DNA"/>
</dbReference>
<evidence type="ECO:0000259" key="9">
    <source>
        <dbReference type="PROSITE" id="PS50929"/>
    </source>
</evidence>
<dbReference type="InterPro" id="IPR003439">
    <property type="entry name" value="ABC_transporter-like_ATP-bd"/>
</dbReference>
<feature type="transmembrane region" description="Helical" evidence="7">
    <location>
        <begin position="25"/>
        <end position="47"/>
    </location>
</feature>
<comment type="caution">
    <text evidence="10">The sequence shown here is derived from an EMBL/GenBank/DDBJ whole genome shotgun (WGS) entry which is preliminary data.</text>
</comment>
<keyword evidence="3" id="KW-0547">Nucleotide-binding</keyword>
<reference evidence="10" key="1">
    <citation type="submission" date="2022-01" db="EMBL/GenBank/DDBJ databases">
        <title>Gillisia lutea sp. nov., isolated from marine plastic residues from the Malvarosa beach (Valencia, Spain).</title>
        <authorList>
            <person name="Vidal-Verdu A."/>
            <person name="Molina-Menor E."/>
            <person name="Satari L."/>
            <person name="Pascual J."/>
            <person name="Pereto J."/>
            <person name="Porcar M."/>
        </authorList>
    </citation>
    <scope>NUCLEOTIDE SEQUENCE</scope>
    <source>
        <strain evidence="10">M10.2A</strain>
    </source>
</reference>
<dbReference type="PANTHER" id="PTHR43394:SF4">
    <property type="entry name" value="TOXIN SECRETION ABC TRANSPORTER ATP-BINDING PROTEIN"/>
    <property type="match status" value="1"/>
</dbReference>
<dbReference type="PROSITE" id="PS50893">
    <property type="entry name" value="ABC_TRANSPORTER_2"/>
    <property type="match status" value="1"/>
</dbReference>
<organism evidence="10 11">
    <name type="scientific">Gillisia lutea</name>
    <dbReference type="NCBI Taxonomy" id="2909668"/>
    <lineage>
        <taxon>Bacteria</taxon>
        <taxon>Pseudomonadati</taxon>
        <taxon>Bacteroidota</taxon>
        <taxon>Flavobacteriia</taxon>
        <taxon>Flavobacteriales</taxon>
        <taxon>Flavobacteriaceae</taxon>
        <taxon>Gillisia</taxon>
    </lineage>
</organism>
<keyword evidence="5 7" id="KW-1133">Transmembrane helix</keyword>
<protein>
    <submittedName>
        <fullName evidence="10">ATP-binding cassette domain-containing protein</fullName>
    </submittedName>
</protein>
<dbReference type="InterPro" id="IPR036640">
    <property type="entry name" value="ABC1_TM_sf"/>
</dbReference>
<dbReference type="InterPro" id="IPR003593">
    <property type="entry name" value="AAA+_ATPase"/>
</dbReference>
<keyword evidence="6 7" id="KW-0472">Membrane</keyword>
<evidence type="ECO:0000256" key="5">
    <source>
        <dbReference type="ARBA" id="ARBA00022989"/>
    </source>
</evidence>
<keyword evidence="11" id="KW-1185">Reference proteome</keyword>
<dbReference type="InterPro" id="IPR039421">
    <property type="entry name" value="Type_1_exporter"/>
</dbReference>
<dbReference type="PROSITE" id="PS50929">
    <property type="entry name" value="ABC_TM1F"/>
    <property type="match status" value="1"/>
</dbReference>
<dbReference type="SUPFAM" id="SSF90123">
    <property type="entry name" value="ABC transporter transmembrane region"/>
    <property type="match status" value="1"/>
</dbReference>
<feature type="transmembrane region" description="Helical" evidence="7">
    <location>
        <begin position="275"/>
        <end position="292"/>
    </location>
</feature>
<evidence type="ECO:0000313" key="10">
    <source>
        <dbReference type="EMBL" id="MCF4101927.1"/>
    </source>
</evidence>
<proteinExistence type="predicted"/>
<evidence type="ECO:0000313" key="11">
    <source>
        <dbReference type="Proteomes" id="UP001179363"/>
    </source>
</evidence>
<sequence length="553" mass="62805">MENKLSPFQRFLGLLKLERKDFLQIFYYAIFAGLVSLSVPLGIQAIVNLMQGARISTSWFVLVILVTLGVAFVGILQLMQIRILENIQQKIFTRSSFEFIYRFPKIKTDELRNFYPPELANRFFDVLTIQKGLSKVIIDFPAALVQVFFGLILLSLYHPFFIIYGILLVVLIYIGFKITGKKGLEASISESKYKYRIAHWIQEVARTLISFKISGRTNLAIQKNDRMLCDYLDAREGHFQVLKIQFIQLIIFKVLVTAGLLAIGGMLVLNQQMNIGQFVAAEIIILLIIASIEKIILGLESFYDILTSLEKMGQVVDKELEDQSGEKPFEMGEPLTIELNGLQYKGFDGKKIIQNLDLKIEHGDRILLKGLNGAGKSTLLKLIAGLNQASVGEVYVNDISLHSINLNHYRSMIGQSVTEESPFEGTILENISMGDENISKQDIQWALEKTFLTSFVKKQPKGLNTMIYPEGIQMPYSVSRKIILARSIVKRPSVLILNEPLDQLDHDEATSIIDFLFSEENKWTVIVSSKDAQWEKYCNRVIILEKGKIKSEK</sequence>
<evidence type="ECO:0000259" key="8">
    <source>
        <dbReference type="PROSITE" id="PS50893"/>
    </source>
</evidence>
<dbReference type="SUPFAM" id="SSF52540">
    <property type="entry name" value="P-loop containing nucleoside triphosphate hydrolases"/>
    <property type="match status" value="1"/>
</dbReference>
<dbReference type="Gene3D" id="1.20.1560.10">
    <property type="entry name" value="ABC transporter type 1, transmembrane domain"/>
    <property type="match status" value="1"/>
</dbReference>
<dbReference type="RefSeq" id="WP_236134077.1">
    <property type="nucleotide sequence ID" value="NZ_JAKGTH010000009.1"/>
</dbReference>
<evidence type="ECO:0000256" key="6">
    <source>
        <dbReference type="ARBA" id="ARBA00023136"/>
    </source>
</evidence>
<evidence type="ECO:0000256" key="2">
    <source>
        <dbReference type="ARBA" id="ARBA00022692"/>
    </source>
</evidence>
<dbReference type="Pfam" id="PF00664">
    <property type="entry name" value="ABC_membrane"/>
    <property type="match status" value="1"/>
</dbReference>
<evidence type="ECO:0000256" key="3">
    <source>
        <dbReference type="ARBA" id="ARBA00022741"/>
    </source>
</evidence>
<dbReference type="Proteomes" id="UP001179363">
    <property type="component" value="Unassembled WGS sequence"/>
</dbReference>
<keyword evidence="2 7" id="KW-0812">Transmembrane</keyword>
<evidence type="ECO:0000256" key="4">
    <source>
        <dbReference type="ARBA" id="ARBA00022840"/>
    </source>
</evidence>
<dbReference type="SMART" id="SM00382">
    <property type="entry name" value="AAA"/>
    <property type="match status" value="1"/>
</dbReference>
<dbReference type="InterPro" id="IPR011527">
    <property type="entry name" value="ABC1_TM_dom"/>
</dbReference>